<name>A0A0G1XB05_9BACT</name>
<proteinExistence type="predicted"/>
<organism evidence="1 2">
    <name type="scientific">Candidatus Kaiserbacteria bacterium GW2011_GWB1_52_6</name>
    <dbReference type="NCBI Taxonomy" id="1618674"/>
    <lineage>
        <taxon>Bacteria</taxon>
        <taxon>Candidatus Kaiseribacteriota</taxon>
    </lineage>
</organism>
<dbReference type="Proteomes" id="UP000034185">
    <property type="component" value="Unassembled WGS sequence"/>
</dbReference>
<gene>
    <name evidence="1" type="ORF">UY70_C0004G0019</name>
</gene>
<dbReference type="AlphaFoldDB" id="A0A0G1XB05"/>
<sequence>MKWMILFVVLYTTLGGSEQQALFRGDETYASEDACKANLDGAALQFLDDLVNRKISLPQEAYEVGGSVGLKCTPETTL</sequence>
<comment type="caution">
    <text evidence="1">The sequence shown here is derived from an EMBL/GenBank/DDBJ whole genome shotgun (WGS) entry which is preliminary data.</text>
</comment>
<evidence type="ECO:0000313" key="2">
    <source>
        <dbReference type="Proteomes" id="UP000034185"/>
    </source>
</evidence>
<protein>
    <submittedName>
        <fullName evidence="1">Uncharacterized protein</fullName>
    </submittedName>
</protein>
<accession>A0A0G1XB05</accession>
<evidence type="ECO:0000313" key="1">
    <source>
        <dbReference type="EMBL" id="KKW28035.1"/>
    </source>
</evidence>
<dbReference type="EMBL" id="LCRA01000004">
    <property type="protein sequence ID" value="KKW28035.1"/>
    <property type="molecule type" value="Genomic_DNA"/>
</dbReference>
<reference evidence="1 2" key="1">
    <citation type="journal article" date="2015" name="Nature">
        <title>rRNA introns, odd ribosomes, and small enigmatic genomes across a large radiation of phyla.</title>
        <authorList>
            <person name="Brown C.T."/>
            <person name="Hug L.A."/>
            <person name="Thomas B.C."/>
            <person name="Sharon I."/>
            <person name="Castelle C.J."/>
            <person name="Singh A."/>
            <person name="Wilkins M.J."/>
            <person name="Williams K.H."/>
            <person name="Banfield J.F."/>
        </authorList>
    </citation>
    <scope>NUCLEOTIDE SEQUENCE [LARGE SCALE GENOMIC DNA]</scope>
</reference>